<name>A0AA42UKE9_9PSED</name>
<dbReference type="EMBL" id="JAOCGG010000006">
    <property type="protein sequence ID" value="MDH1629547.1"/>
    <property type="molecule type" value="Genomic_DNA"/>
</dbReference>
<protein>
    <submittedName>
        <fullName evidence="1">Uncharacterized protein</fullName>
    </submittedName>
</protein>
<dbReference type="RefSeq" id="WP_280080668.1">
    <property type="nucleotide sequence ID" value="NZ_JAOCGG010000006.1"/>
</dbReference>
<comment type="caution">
    <text evidence="1">The sequence shown here is derived from an EMBL/GenBank/DDBJ whole genome shotgun (WGS) entry which is preliminary data.</text>
</comment>
<evidence type="ECO:0000313" key="2">
    <source>
        <dbReference type="Proteomes" id="UP001160882"/>
    </source>
</evidence>
<accession>A0AA42UKE9</accession>
<dbReference type="AlphaFoldDB" id="A0AA42UKE9"/>
<reference evidence="1" key="1">
    <citation type="submission" date="2022-09" db="EMBL/GenBank/DDBJ databases">
        <title>Intensive care unit water sources are persistently colonized with multi-drug resistant bacteria and are the site of extensive horizontal gene transfer of antibiotic resistance genes.</title>
        <authorList>
            <person name="Diorio-Toth L."/>
        </authorList>
    </citation>
    <scope>NUCLEOTIDE SEQUENCE</scope>
    <source>
        <strain evidence="1">GD03782</strain>
    </source>
</reference>
<gene>
    <name evidence="1" type="ORF">N5I14_04715</name>
</gene>
<sequence length="91" mass="10500">MIIEFRSVLADATQRQADNRYFFEMIANTPGTPAGDVRLNKLGISSSKRVLVPFVEWFARMCLASEVCREFERICTGNASRQFHQLARSWR</sequence>
<organism evidence="1 2">
    <name type="scientific">Pseudomonas mosselii</name>
    <dbReference type="NCBI Taxonomy" id="78327"/>
    <lineage>
        <taxon>Bacteria</taxon>
        <taxon>Pseudomonadati</taxon>
        <taxon>Pseudomonadota</taxon>
        <taxon>Gammaproteobacteria</taxon>
        <taxon>Pseudomonadales</taxon>
        <taxon>Pseudomonadaceae</taxon>
        <taxon>Pseudomonas</taxon>
    </lineage>
</organism>
<proteinExistence type="predicted"/>
<dbReference type="Proteomes" id="UP001160882">
    <property type="component" value="Unassembled WGS sequence"/>
</dbReference>
<evidence type="ECO:0000313" key="1">
    <source>
        <dbReference type="EMBL" id="MDH1629547.1"/>
    </source>
</evidence>